<keyword evidence="1" id="KW-0812">Transmembrane</keyword>
<sequence length="177" mass="20277">MKTTSIIRISWLLVHLLTIGLVNLGFMTKILKATQFNNSFFHQTIGALTDNEFTSLLQQTYGQLTGLDAGFLFFSPDIGDDYSFEVRLFRNRQSVVLRPDKLLQCRESICRFNTIVDETVKDKDIAQLASFSIAARLLEMYPGIDSVQCAYYRQSLPALRDDVRPSRNQLCQFSFSR</sequence>
<evidence type="ECO:0000313" key="2">
    <source>
        <dbReference type="EMBL" id="OIN57281.1"/>
    </source>
</evidence>
<evidence type="ECO:0000256" key="1">
    <source>
        <dbReference type="SAM" id="Phobius"/>
    </source>
</evidence>
<comment type="caution">
    <text evidence="2">The sequence shown here is derived from an EMBL/GenBank/DDBJ whole genome shotgun (WGS) entry which is preliminary data.</text>
</comment>
<dbReference type="AlphaFoldDB" id="A0A1S2VEV5"/>
<keyword evidence="3" id="KW-1185">Reference proteome</keyword>
<name>A0A1S2VEV5_9BACT</name>
<accession>A0A1S2VEV5</accession>
<reference evidence="2 3" key="1">
    <citation type="submission" date="2016-10" db="EMBL/GenBank/DDBJ databases">
        <title>Arsenicibacter rosenii gen. nov., sp. nov., an efficient arsenic-methylating bacterium isolated from an arsenic-contaminated paddy soil.</title>
        <authorList>
            <person name="Huang K."/>
        </authorList>
    </citation>
    <scope>NUCLEOTIDE SEQUENCE [LARGE SCALE GENOMIC DNA]</scope>
    <source>
        <strain evidence="2 3">SM-1</strain>
    </source>
</reference>
<proteinExistence type="predicted"/>
<protein>
    <submittedName>
        <fullName evidence="2">Uncharacterized protein</fullName>
    </submittedName>
</protein>
<dbReference type="EMBL" id="MORL01000013">
    <property type="protein sequence ID" value="OIN57281.1"/>
    <property type="molecule type" value="Genomic_DNA"/>
</dbReference>
<dbReference type="RefSeq" id="WP_071504993.1">
    <property type="nucleotide sequence ID" value="NZ_MORL01000013.1"/>
</dbReference>
<feature type="transmembrane region" description="Helical" evidence="1">
    <location>
        <begin position="6"/>
        <end position="26"/>
    </location>
</feature>
<gene>
    <name evidence="2" type="ORF">BLX24_20060</name>
</gene>
<keyword evidence="1" id="KW-0472">Membrane</keyword>
<keyword evidence="1" id="KW-1133">Transmembrane helix</keyword>
<organism evidence="2 3">
    <name type="scientific">Arsenicibacter rosenii</name>
    <dbReference type="NCBI Taxonomy" id="1750698"/>
    <lineage>
        <taxon>Bacteria</taxon>
        <taxon>Pseudomonadati</taxon>
        <taxon>Bacteroidota</taxon>
        <taxon>Cytophagia</taxon>
        <taxon>Cytophagales</taxon>
        <taxon>Spirosomataceae</taxon>
        <taxon>Arsenicibacter</taxon>
    </lineage>
</organism>
<dbReference type="Proteomes" id="UP000181790">
    <property type="component" value="Unassembled WGS sequence"/>
</dbReference>
<evidence type="ECO:0000313" key="3">
    <source>
        <dbReference type="Proteomes" id="UP000181790"/>
    </source>
</evidence>